<dbReference type="Proteomes" id="UP000799428">
    <property type="component" value="Unassembled WGS sequence"/>
</dbReference>
<reference evidence="1" key="1">
    <citation type="journal article" date="2020" name="Stud. Mycol.">
        <title>101 Dothideomycetes genomes: a test case for predicting lifestyles and emergence of pathogens.</title>
        <authorList>
            <person name="Haridas S."/>
            <person name="Albert R."/>
            <person name="Binder M."/>
            <person name="Bloem J."/>
            <person name="Labutti K."/>
            <person name="Salamov A."/>
            <person name="Andreopoulos B."/>
            <person name="Baker S."/>
            <person name="Barry K."/>
            <person name="Bills G."/>
            <person name="Bluhm B."/>
            <person name="Cannon C."/>
            <person name="Castanera R."/>
            <person name="Culley D."/>
            <person name="Daum C."/>
            <person name="Ezra D."/>
            <person name="Gonzalez J."/>
            <person name="Henrissat B."/>
            <person name="Kuo A."/>
            <person name="Liang C."/>
            <person name="Lipzen A."/>
            <person name="Lutzoni F."/>
            <person name="Magnuson J."/>
            <person name="Mondo S."/>
            <person name="Nolan M."/>
            <person name="Ohm R."/>
            <person name="Pangilinan J."/>
            <person name="Park H.-J."/>
            <person name="Ramirez L."/>
            <person name="Alfaro M."/>
            <person name="Sun H."/>
            <person name="Tritt A."/>
            <person name="Yoshinaga Y."/>
            <person name="Zwiers L.-H."/>
            <person name="Turgeon B."/>
            <person name="Goodwin S."/>
            <person name="Spatafora J."/>
            <person name="Crous P."/>
            <person name="Grigoriev I."/>
        </authorList>
    </citation>
    <scope>NUCLEOTIDE SEQUENCE</scope>
    <source>
        <strain evidence="1">CBS 279.74</strain>
    </source>
</reference>
<proteinExistence type="predicted"/>
<protein>
    <recommendedName>
        <fullName evidence="3">F-box domain-containing protein</fullName>
    </recommendedName>
</protein>
<evidence type="ECO:0008006" key="3">
    <source>
        <dbReference type="Google" id="ProtNLM"/>
    </source>
</evidence>
<gene>
    <name evidence="1" type="ORF">K504DRAFT_465852</name>
</gene>
<dbReference type="EMBL" id="MU005768">
    <property type="protein sequence ID" value="KAF2710785.1"/>
    <property type="molecule type" value="Genomic_DNA"/>
</dbReference>
<sequence length="336" mass="38761">MSYLRHTKTPQSVVDKPQSRFLALPAELRNRIYEFACEPTLESEPTSYAHDIDHDFHIVCPRLLKQKNHPRTYHPRYYLKDSQRTLFSLTQVNQQIRAEYRPLWMRQASTRIMHESLDEFLSTFFPTADKMKNAPKLLQISWKHKGYKQSKTTDLSLLLRLSAECPSLRCEFVSHELALGIIPGTLDLCTNCNSRDCSVSELLYRRRVDRKKEEYGYLHSINRVLANKNDLWLQNIVQNNHMISFRLFGVISSTSLMNLEIQVLFTEESAPPDLLRPCKEDRMEGAKRYLIDAGCKGEDADDIQWVIGVANGVLDKNDCSTMDTLTQSVTLSASPT</sequence>
<evidence type="ECO:0000313" key="2">
    <source>
        <dbReference type="Proteomes" id="UP000799428"/>
    </source>
</evidence>
<dbReference type="PANTHER" id="PTHR42085">
    <property type="entry name" value="F-BOX DOMAIN-CONTAINING PROTEIN"/>
    <property type="match status" value="1"/>
</dbReference>
<dbReference type="AlphaFoldDB" id="A0A6G1KE16"/>
<evidence type="ECO:0000313" key="1">
    <source>
        <dbReference type="EMBL" id="KAF2710785.1"/>
    </source>
</evidence>
<dbReference type="InterPro" id="IPR038883">
    <property type="entry name" value="AN11006-like"/>
</dbReference>
<organism evidence="1 2">
    <name type="scientific">Pleomassaria siparia CBS 279.74</name>
    <dbReference type="NCBI Taxonomy" id="1314801"/>
    <lineage>
        <taxon>Eukaryota</taxon>
        <taxon>Fungi</taxon>
        <taxon>Dikarya</taxon>
        <taxon>Ascomycota</taxon>
        <taxon>Pezizomycotina</taxon>
        <taxon>Dothideomycetes</taxon>
        <taxon>Pleosporomycetidae</taxon>
        <taxon>Pleosporales</taxon>
        <taxon>Pleomassariaceae</taxon>
        <taxon>Pleomassaria</taxon>
    </lineage>
</organism>
<dbReference type="PANTHER" id="PTHR42085:SF1">
    <property type="entry name" value="F-BOX DOMAIN-CONTAINING PROTEIN"/>
    <property type="match status" value="1"/>
</dbReference>
<name>A0A6G1KE16_9PLEO</name>
<dbReference type="OrthoDB" id="3766937at2759"/>
<accession>A0A6G1KE16</accession>
<keyword evidence="2" id="KW-1185">Reference proteome</keyword>